<dbReference type="GO" id="GO:0016020">
    <property type="term" value="C:membrane"/>
    <property type="evidence" value="ECO:0007669"/>
    <property type="project" value="TreeGrafter"/>
</dbReference>
<feature type="active site" description="Nucleophile" evidence="4">
    <location>
        <position position="49"/>
    </location>
</feature>
<dbReference type="InterPro" id="IPR002641">
    <property type="entry name" value="PNPLA_dom"/>
</dbReference>
<dbReference type="FunFam" id="3.40.1090.10:FF:000027">
    <property type="entry name" value="Patatin like phospholipase domain containing 5"/>
    <property type="match status" value="1"/>
</dbReference>
<evidence type="ECO:0000256" key="3">
    <source>
        <dbReference type="ARBA" id="ARBA00023369"/>
    </source>
</evidence>
<dbReference type="PROSITE" id="PS51635">
    <property type="entry name" value="PNPLA"/>
    <property type="match status" value="1"/>
</dbReference>
<dbReference type="GeneID" id="102504897"/>
<evidence type="ECO:0000313" key="6">
    <source>
        <dbReference type="Proteomes" id="UP000694856"/>
    </source>
</evidence>
<dbReference type="Proteomes" id="UP000694856">
    <property type="component" value="Chromosome 12"/>
</dbReference>
<dbReference type="InterPro" id="IPR016035">
    <property type="entry name" value="Acyl_Trfase/lysoPLipase"/>
</dbReference>
<dbReference type="GO" id="GO:0004806">
    <property type="term" value="F:triacylglycerol lipase activity"/>
    <property type="evidence" value="ECO:0007669"/>
    <property type="project" value="UniProtKB-EC"/>
</dbReference>
<comment type="caution">
    <text evidence="4">Lacks conserved residue(s) required for the propagation of feature annotation.</text>
</comment>
<evidence type="ECO:0000256" key="1">
    <source>
        <dbReference type="ARBA" id="ARBA00022963"/>
    </source>
</evidence>
<comment type="catalytic activity">
    <reaction evidence="3">
        <text>a triacylglycerol + H2O = a diacylglycerol + a fatty acid + H(+)</text>
        <dbReference type="Rhea" id="RHEA:12044"/>
        <dbReference type="ChEBI" id="CHEBI:15377"/>
        <dbReference type="ChEBI" id="CHEBI:15378"/>
        <dbReference type="ChEBI" id="CHEBI:17855"/>
        <dbReference type="ChEBI" id="CHEBI:18035"/>
        <dbReference type="ChEBI" id="CHEBI:28868"/>
        <dbReference type="EC" id="3.1.1.3"/>
    </reaction>
    <physiologicalReaction direction="left-to-right" evidence="3">
        <dbReference type="Rhea" id="RHEA:12045"/>
    </physiologicalReaction>
</comment>
<evidence type="ECO:0000256" key="2">
    <source>
        <dbReference type="ARBA" id="ARBA00023098"/>
    </source>
</evidence>
<gene>
    <name evidence="7" type="primary">PNPLA5</name>
</gene>
<protein>
    <submittedName>
        <fullName evidence="7">Patatin-like phospholipase domain-containing protein 5 isoform X4</fullName>
    </submittedName>
</protein>
<dbReference type="PANTHER" id="PTHR12406:SF4">
    <property type="entry name" value="PATATIN-LIKE PHOSPHOLIPASE DOMAIN-CONTAINING PROTEIN 5"/>
    <property type="match status" value="1"/>
</dbReference>
<evidence type="ECO:0000259" key="5">
    <source>
        <dbReference type="PROSITE" id="PS51635"/>
    </source>
</evidence>
<keyword evidence="4" id="KW-0378">Hydrolase</keyword>
<feature type="short sequence motif" description="GXGXXG" evidence="4">
    <location>
        <begin position="16"/>
        <end position="21"/>
    </location>
</feature>
<keyword evidence="6" id="KW-1185">Reference proteome</keyword>
<proteinExistence type="predicted"/>
<organism evidence="6 7">
    <name type="scientific">Camelus ferus</name>
    <name type="common">Wild bactrian camel</name>
    <name type="synonym">Camelus bactrianus ferus</name>
    <dbReference type="NCBI Taxonomy" id="419612"/>
    <lineage>
        <taxon>Eukaryota</taxon>
        <taxon>Metazoa</taxon>
        <taxon>Chordata</taxon>
        <taxon>Craniata</taxon>
        <taxon>Vertebrata</taxon>
        <taxon>Euteleostomi</taxon>
        <taxon>Mammalia</taxon>
        <taxon>Eutheria</taxon>
        <taxon>Laurasiatheria</taxon>
        <taxon>Artiodactyla</taxon>
        <taxon>Tylopoda</taxon>
        <taxon>Camelidae</taxon>
        <taxon>Camelus</taxon>
    </lineage>
</organism>
<evidence type="ECO:0000256" key="4">
    <source>
        <dbReference type="PROSITE-ProRule" id="PRU01161"/>
    </source>
</evidence>
<keyword evidence="1 4" id="KW-0442">Lipid degradation</keyword>
<dbReference type="SUPFAM" id="SSF52151">
    <property type="entry name" value="FabD/lysophospholipase-like"/>
    <property type="match status" value="1"/>
</dbReference>
<dbReference type="GO" id="GO:0019433">
    <property type="term" value="P:triglyceride catabolic process"/>
    <property type="evidence" value="ECO:0007669"/>
    <property type="project" value="TreeGrafter"/>
</dbReference>
<name>A0A8B8U131_CAMFR</name>
<dbReference type="PANTHER" id="PTHR12406">
    <property type="entry name" value="CALCIUM-INDEPENDENT PHOSPHOLIPASE A2 IPLA2 -RELATED"/>
    <property type="match status" value="1"/>
</dbReference>
<evidence type="ECO:0000313" key="7">
    <source>
        <dbReference type="RefSeq" id="XP_032348286.1"/>
    </source>
</evidence>
<feature type="domain" description="PNPLA" evidence="5">
    <location>
        <begin position="12"/>
        <end position="183"/>
    </location>
</feature>
<dbReference type="GO" id="GO:0005737">
    <property type="term" value="C:cytoplasm"/>
    <property type="evidence" value="ECO:0007669"/>
    <property type="project" value="TreeGrafter"/>
</dbReference>
<keyword evidence="2 4" id="KW-0443">Lipid metabolism</keyword>
<accession>A0A8B8U131</accession>
<dbReference type="RefSeq" id="XP_032348286.1">
    <property type="nucleotide sequence ID" value="XM_032492395.1"/>
</dbReference>
<feature type="short sequence motif" description="GXSXG" evidence="4">
    <location>
        <begin position="47"/>
        <end position="51"/>
    </location>
</feature>
<dbReference type="InterPro" id="IPR033562">
    <property type="entry name" value="PLPL"/>
</dbReference>
<reference evidence="7" key="1">
    <citation type="submission" date="2025-08" db="UniProtKB">
        <authorList>
            <consortium name="RefSeq"/>
        </authorList>
    </citation>
    <scope>IDENTIFICATION</scope>
    <source>
        <tissue evidence="7">Ear skin</tissue>
    </source>
</reference>
<sequence>MRSFEKEGSWSLSFSGAGFQGLYYVGVTQCLRQRAPRLLQGAGRFYGSSSGALGALSVVGGKSAYFCSSLLGMIKHVEQLSLGVFHPAFAPIEYIRQELQDNLPADIHILASQRLGISITHWPDGQNCIVTDFATRDEVIQAVICSLYVPFYCGTIPPMFRGEVVADNCRQGYLDALRFLEKHGLTKEPVLWTLVSKEPPAPADGNQDAGHDGELSFNCAVPNVLVKDVPNFEQLSPELEAALKEACMRDPSPWASLCQSGPGRVLTYLLLPCTLPFEYVYFRSRRLVAWLPEVPADLWWMQAMLRSLALSICSRTKNQLLGLVSRLLVPSPLHREAAPPTDLTKEPRSAHQV</sequence>
<dbReference type="Pfam" id="PF01734">
    <property type="entry name" value="Patatin"/>
    <property type="match status" value="1"/>
</dbReference>
<dbReference type="CTD" id="150379"/>
<dbReference type="GO" id="GO:0005811">
    <property type="term" value="C:lipid droplet"/>
    <property type="evidence" value="ECO:0007669"/>
    <property type="project" value="TreeGrafter"/>
</dbReference>
<dbReference type="AlphaFoldDB" id="A0A8B8U131"/>
<dbReference type="GO" id="GO:0055088">
    <property type="term" value="P:lipid homeostasis"/>
    <property type="evidence" value="ECO:0007669"/>
    <property type="project" value="TreeGrafter"/>
</dbReference>
<feature type="active site" description="Proton acceptor" evidence="4">
    <location>
        <position position="167"/>
    </location>
</feature>